<organism evidence="2 3">
    <name type="scientific">Sulfobacillus thermosulfidooxidans (strain DSM 9293 / VKM B-1269 / AT-1)</name>
    <dbReference type="NCBI Taxonomy" id="929705"/>
    <lineage>
        <taxon>Bacteria</taxon>
        <taxon>Bacillati</taxon>
        <taxon>Bacillota</taxon>
        <taxon>Clostridia</taxon>
        <taxon>Eubacteriales</taxon>
        <taxon>Clostridiales Family XVII. Incertae Sedis</taxon>
        <taxon>Sulfobacillus</taxon>
    </lineage>
</organism>
<keyword evidence="1" id="KW-0472">Membrane</keyword>
<keyword evidence="3" id="KW-1185">Reference proteome</keyword>
<keyword evidence="1" id="KW-1133">Transmembrane helix</keyword>
<evidence type="ECO:0008006" key="4">
    <source>
        <dbReference type="Google" id="ProtNLM"/>
    </source>
</evidence>
<accession>A0A1W1WIW5</accession>
<evidence type="ECO:0000256" key="1">
    <source>
        <dbReference type="SAM" id="Phobius"/>
    </source>
</evidence>
<dbReference type="AlphaFoldDB" id="A0A1W1WIW5"/>
<gene>
    <name evidence="2" type="ORF">SAMN00768000_2713</name>
</gene>
<dbReference type="Proteomes" id="UP000192660">
    <property type="component" value="Unassembled WGS sequence"/>
</dbReference>
<dbReference type="EMBL" id="FWWY01000001">
    <property type="protein sequence ID" value="SMC06254.1"/>
    <property type="molecule type" value="Genomic_DNA"/>
</dbReference>
<name>A0A1W1WIW5_SULTA</name>
<feature type="transmembrane region" description="Helical" evidence="1">
    <location>
        <begin position="28"/>
        <end position="48"/>
    </location>
</feature>
<evidence type="ECO:0000313" key="2">
    <source>
        <dbReference type="EMBL" id="SMC06254.1"/>
    </source>
</evidence>
<feature type="transmembrane region" description="Helical" evidence="1">
    <location>
        <begin position="54"/>
        <end position="76"/>
    </location>
</feature>
<reference evidence="3" key="1">
    <citation type="submission" date="2017-04" db="EMBL/GenBank/DDBJ databases">
        <authorList>
            <person name="Varghese N."/>
            <person name="Submissions S."/>
        </authorList>
    </citation>
    <scope>NUCLEOTIDE SEQUENCE [LARGE SCALE GENOMIC DNA]</scope>
    <source>
        <strain evidence="3">DSM 9293</strain>
    </source>
</reference>
<keyword evidence="1" id="KW-0812">Transmembrane</keyword>
<protein>
    <recommendedName>
        <fullName evidence="4">DUF202 domain-containing protein</fullName>
    </recommendedName>
</protein>
<proteinExistence type="predicted"/>
<dbReference type="OrthoDB" id="2086696at2"/>
<dbReference type="RefSeq" id="WP_020373257.1">
    <property type="nucleotide sequence ID" value="NZ_FWWY01000001.1"/>
</dbReference>
<sequence length="95" mass="10719">MGKPQHPWIDLLKQDAPYSKKTIGRFRWAGIVTVLALGIGYWAIFRALSGRLSLFIVMGIELLGLLVMLGALGMAIKSRQDDIRQHQSQRDKLDK</sequence>
<evidence type="ECO:0000313" key="3">
    <source>
        <dbReference type="Proteomes" id="UP000192660"/>
    </source>
</evidence>